<accession>A0AAJ5RDZ3</accession>
<dbReference type="Proteomes" id="UP001215533">
    <property type="component" value="Chromosome"/>
</dbReference>
<proteinExistence type="predicted"/>
<evidence type="ECO:0000313" key="2">
    <source>
        <dbReference type="Proteomes" id="UP001215533"/>
    </source>
</evidence>
<organism evidence="1 2">
    <name type="scientific">Latilactobacillus curvatus</name>
    <name type="common">Lactobacillus curvatus</name>
    <dbReference type="NCBI Taxonomy" id="28038"/>
    <lineage>
        <taxon>Bacteria</taxon>
        <taxon>Bacillati</taxon>
        <taxon>Bacillota</taxon>
        <taxon>Bacilli</taxon>
        <taxon>Lactobacillales</taxon>
        <taxon>Lactobacillaceae</taxon>
        <taxon>Latilactobacillus</taxon>
    </lineage>
</organism>
<evidence type="ECO:0000313" key="1">
    <source>
        <dbReference type="EMBL" id="WDC91688.1"/>
    </source>
</evidence>
<dbReference type="Pfam" id="PF12363">
    <property type="entry name" value="Phage_TAC_12"/>
    <property type="match status" value="1"/>
</dbReference>
<dbReference type="EMBL" id="CP117683">
    <property type="protein sequence ID" value="WDC91688.1"/>
    <property type="molecule type" value="Genomic_DNA"/>
</dbReference>
<sequence length="128" mass="14776">MKITLNQKEYKLNFGVGFVIALDKQYNTELLDIEFGTGVNTMYMRLQSDNPSALYEVLKATLVGQYDLTETDFDAWVDSLESDEAYTSFFKELLTNLETRRQTGRLIANYKKVLNDLEKNQAKKPTNK</sequence>
<gene>
    <name evidence="1" type="ORF">PSR33_05735</name>
</gene>
<dbReference type="AlphaFoldDB" id="A0AAJ5RDZ3"/>
<reference evidence="1" key="1">
    <citation type="submission" date="2023-02" db="EMBL/GenBank/DDBJ databases">
        <title>Complete genome sequence of Lactobacillus curvatus CACC879 isolated from Pig feces.</title>
        <authorList>
            <person name="Park S."/>
            <person name="Park M.A."/>
            <person name="Kim D.-H."/>
            <person name="Kim Y."/>
        </authorList>
    </citation>
    <scope>NUCLEOTIDE SEQUENCE</scope>
    <source>
        <strain evidence="1">CACC879</strain>
    </source>
</reference>
<dbReference type="InterPro" id="IPR024410">
    <property type="entry name" value="Phage_TAC_12"/>
</dbReference>
<name>A0AAJ5RDZ3_LATCU</name>
<protein>
    <submittedName>
        <fullName evidence="1">Tail assembly chaperone</fullName>
    </submittedName>
</protein>